<organism evidence="2">
    <name type="scientific">Candidatus Kentrum eta</name>
    <dbReference type="NCBI Taxonomy" id="2126337"/>
    <lineage>
        <taxon>Bacteria</taxon>
        <taxon>Pseudomonadati</taxon>
        <taxon>Pseudomonadota</taxon>
        <taxon>Gammaproteobacteria</taxon>
        <taxon>Candidatus Kentrum</taxon>
    </lineage>
</organism>
<evidence type="ECO:0000313" key="4">
    <source>
        <dbReference type="EMBL" id="VFJ99485.1"/>
    </source>
</evidence>
<keyword evidence="2" id="KW-0067">ATP-binding</keyword>
<protein>
    <submittedName>
        <fullName evidence="2">Predicted ATP-binding protein involved in virulence</fullName>
    </submittedName>
</protein>
<name>A0A450UGF7_9GAMM</name>
<dbReference type="AlphaFoldDB" id="A0A450UGF7"/>
<evidence type="ECO:0000313" key="3">
    <source>
        <dbReference type="EMBL" id="VFJ92689.1"/>
    </source>
</evidence>
<evidence type="ECO:0000313" key="2">
    <source>
        <dbReference type="EMBL" id="VFJ91612.1"/>
    </source>
</evidence>
<proteinExistence type="predicted"/>
<dbReference type="InterPro" id="IPR003593">
    <property type="entry name" value="AAA+_ATPase"/>
</dbReference>
<evidence type="ECO:0000259" key="1">
    <source>
        <dbReference type="SMART" id="SM00382"/>
    </source>
</evidence>
<dbReference type="SUPFAM" id="SSF52540">
    <property type="entry name" value="P-loop containing nucleoside triphosphate hydrolases"/>
    <property type="match status" value="1"/>
</dbReference>
<dbReference type="InterPro" id="IPR027417">
    <property type="entry name" value="P-loop_NTPase"/>
</dbReference>
<reference evidence="2" key="1">
    <citation type="submission" date="2019-02" db="EMBL/GenBank/DDBJ databases">
        <authorList>
            <person name="Gruber-Vodicka R. H."/>
            <person name="Seah K. B. B."/>
        </authorList>
    </citation>
    <scope>NUCLEOTIDE SEQUENCE</scope>
    <source>
        <strain evidence="4">BECK_SA2B12</strain>
        <strain evidence="2">BECK_SA2B15</strain>
        <strain evidence="3">BECK_SA2B20</strain>
    </source>
</reference>
<feature type="domain" description="AAA+ ATPase" evidence="1">
    <location>
        <begin position="88"/>
        <end position="401"/>
    </location>
</feature>
<keyword evidence="2" id="KW-0547">Nucleotide-binding</keyword>
<dbReference type="Pfam" id="PF13304">
    <property type="entry name" value="AAA_21"/>
    <property type="match status" value="1"/>
</dbReference>
<accession>A0A450UGF7</accession>
<dbReference type="InterPro" id="IPR051396">
    <property type="entry name" value="Bact_Antivir_Def_Nuclease"/>
</dbReference>
<dbReference type="EMBL" id="CAADFG010000033">
    <property type="protein sequence ID" value="VFJ91612.1"/>
    <property type="molecule type" value="Genomic_DNA"/>
</dbReference>
<sequence>MSLFRIGHYIGQSSAPDPKRGDAGYRFRRDLWFFPHVEEIPASAALHARFGRNHSLEFEDMTDTFITKIQVNEARNVRDLTIPLSDTERRHLIITGRNGSGKTGLLKELARFFRQIEIGNYQYRLVCLNELKSQRDRLATLETRPRTEETGKQIAELKAHIEQWENIIQGFGGAEISFSKSPSEIVVGTNAGRFLIAHYEAKRQTRLTEPKGIEKVSLKEKYSLNSSVSPAFLQYLVNLKAECSFARDDGDEEAVRRIDDWFTGFQDRLRALFQSPGLELRFKRKGYNFNFEIVEEEGKAPFGFNTLADGYSAILGIVTDLTLRMEGHGDGAHIGAYDLEGVVLIDEIETHLHVDLQKQVLPFLIDFFPKIQFIVTTHSPFVLSSVSNAVICDLEEGEVTEDLSAYSYDALVESYFETDKYSQAVKDRIARYEALLARDAPSKEEAEELHRLRDYFSSTPKYLSRELALKLQQLELQGPWSLQRRAENGGGQ</sequence>
<dbReference type="GO" id="GO:0016887">
    <property type="term" value="F:ATP hydrolysis activity"/>
    <property type="evidence" value="ECO:0007669"/>
    <property type="project" value="InterPro"/>
</dbReference>
<dbReference type="GO" id="GO:0005524">
    <property type="term" value="F:ATP binding"/>
    <property type="evidence" value="ECO:0007669"/>
    <property type="project" value="UniProtKB-KW"/>
</dbReference>
<dbReference type="PANTHER" id="PTHR43581:SF4">
    <property type="entry name" value="ATP_GTP PHOSPHATASE"/>
    <property type="match status" value="1"/>
</dbReference>
<dbReference type="EMBL" id="CAADFI010000032">
    <property type="protein sequence ID" value="VFJ92689.1"/>
    <property type="molecule type" value="Genomic_DNA"/>
</dbReference>
<dbReference type="InterPro" id="IPR003959">
    <property type="entry name" value="ATPase_AAA_core"/>
</dbReference>
<gene>
    <name evidence="2" type="ORF">BECKH772A_GA0070896_1003313</name>
    <name evidence="3" type="ORF">BECKH772B_GA0070898_1003213</name>
    <name evidence="4" type="ORF">BECKH772C_GA0070978_1003213</name>
</gene>
<dbReference type="SMART" id="SM00382">
    <property type="entry name" value="AAA"/>
    <property type="match status" value="1"/>
</dbReference>
<dbReference type="EMBL" id="CAADFJ010000032">
    <property type="protein sequence ID" value="VFJ99485.1"/>
    <property type="molecule type" value="Genomic_DNA"/>
</dbReference>
<dbReference type="Gene3D" id="3.40.50.300">
    <property type="entry name" value="P-loop containing nucleotide triphosphate hydrolases"/>
    <property type="match status" value="1"/>
</dbReference>
<dbReference type="PANTHER" id="PTHR43581">
    <property type="entry name" value="ATP/GTP PHOSPHATASE"/>
    <property type="match status" value="1"/>
</dbReference>